<protein>
    <submittedName>
        <fullName evidence="3">Uncharacterized protein</fullName>
    </submittedName>
</protein>
<dbReference type="AlphaFoldDB" id="A0A251T3M6"/>
<keyword evidence="1" id="KW-0812">Transmembrane</keyword>
<keyword evidence="1" id="KW-0472">Membrane</keyword>
<dbReference type="EMBL" id="CM007901">
    <property type="protein sequence ID" value="OTG05272.1"/>
    <property type="molecule type" value="Genomic_DNA"/>
</dbReference>
<gene>
    <name evidence="3" type="ORF">HannXRQ_Chr12g0371731</name>
    <name evidence="2" type="ORF">HanXRQr2_Chr12g0544581</name>
</gene>
<reference evidence="2" key="3">
    <citation type="submission" date="2020-06" db="EMBL/GenBank/DDBJ databases">
        <title>Helianthus annuus Genome sequencing and assembly Release 2.</title>
        <authorList>
            <person name="Gouzy J."/>
            <person name="Langlade N."/>
            <person name="Munos S."/>
        </authorList>
    </citation>
    <scope>NUCLEOTIDE SEQUENCE</scope>
    <source>
        <tissue evidence="2">Leaves</tissue>
    </source>
</reference>
<dbReference type="EMBL" id="MNCJ02000327">
    <property type="protein sequence ID" value="KAF5778187.1"/>
    <property type="molecule type" value="Genomic_DNA"/>
</dbReference>
<keyword evidence="1" id="KW-1133">Transmembrane helix</keyword>
<name>A0A251T3M6_HELAN</name>
<evidence type="ECO:0000313" key="3">
    <source>
        <dbReference type="EMBL" id="OTG05272.1"/>
    </source>
</evidence>
<evidence type="ECO:0000313" key="4">
    <source>
        <dbReference type="Proteomes" id="UP000215914"/>
    </source>
</evidence>
<dbReference type="Gramene" id="mRNA:HanXRQr2_Chr12g0544581">
    <property type="protein sequence ID" value="CDS:HanXRQr2_Chr12g0544581.1"/>
    <property type="gene ID" value="HanXRQr2_Chr12g0544581"/>
</dbReference>
<organism evidence="3 4">
    <name type="scientific">Helianthus annuus</name>
    <name type="common">Common sunflower</name>
    <dbReference type="NCBI Taxonomy" id="4232"/>
    <lineage>
        <taxon>Eukaryota</taxon>
        <taxon>Viridiplantae</taxon>
        <taxon>Streptophyta</taxon>
        <taxon>Embryophyta</taxon>
        <taxon>Tracheophyta</taxon>
        <taxon>Spermatophyta</taxon>
        <taxon>Magnoliopsida</taxon>
        <taxon>eudicotyledons</taxon>
        <taxon>Gunneridae</taxon>
        <taxon>Pentapetalae</taxon>
        <taxon>asterids</taxon>
        <taxon>campanulids</taxon>
        <taxon>Asterales</taxon>
        <taxon>Asteraceae</taxon>
        <taxon>Asteroideae</taxon>
        <taxon>Heliantheae alliance</taxon>
        <taxon>Heliantheae</taxon>
        <taxon>Helianthus</taxon>
    </lineage>
</organism>
<sequence>MYNSHCISCMTHLSMKYQSHSMKYYSFSLYCFHLIISAIRLVSQHVISTRVLS</sequence>
<dbReference type="InParanoid" id="A0A251T3M6"/>
<evidence type="ECO:0000313" key="2">
    <source>
        <dbReference type="EMBL" id="KAF5778187.1"/>
    </source>
</evidence>
<evidence type="ECO:0000256" key="1">
    <source>
        <dbReference type="SAM" id="Phobius"/>
    </source>
</evidence>
<dbReference type="Proteomes" id="UP000215914">
    <property type="component" value="Chromosome 12"/>
</dbReference>
<feature type="transmembrane region" description="Helical" evidence="1">
    <location>
        <begin position="24"/>
        <end position="43"/>
    </location>
</feature>
<keyword evidence="4" id="KW-1185">Reference proteome</keyword>
<accession>A0A251T3M6</accession>
<proteinExistence type="predicted"/>
<reference evidence="3" key="2">
    <citation type="submission" date="2017-02" db="EMBL/GenBank/DDBJ databases">
        <title>Sunflower complete genome.</title>
        <authorList>
            <person name="Langlade N."/>
            <person name="Munos S."/>
        </authorList>
    </citation>
    <scope>NUCLEOTIDE SEQUENCE [LARGE SCALE GENOMIC DNA]</scope>
    <source>
        <tissue evidence="3">Leaves</tissue>
    </source>
</reference>
<reference evidence="2 4" key="1">
    <citation type="journal article" date="2017" name="Nature">
        <title>The sunflower genome provides insights into oil metabolism, flowering and Asterid evolution.</title>
        <authorList>
            <person name="Badouin H."/>
            <person name="Gouzy J."/>
            <person name="Grassa C.J."/>
            <person name="Murat F."/>
            <person name="Staton S.E."/>
            <person name="Cottret L."/>
            <person name="Lelandais-Briere C."/>
            <person name="Owens G.L."/>
            <person name="Carrere S."/>
            <person name="Mayjonade B."/>
            <person name="Legrand L."/>
            <person name="Gill N."/>
            <person name="Kane N.C."/>
            <person name="Bowers J.E."/>
            <person name="Hubner S."/>
            <person name="Bellec A."/>
            <person name="Berard A."/>
            <person name="Berges H."/>
            <person name="Blanchet N."/>
            <person name="Boniface M.C."/>
            <person name="Brunel D."/>
            <person name="Catrice O."/>
            <person name="Chaidir N."/>
            <person name="Claudel C."/>
            <person name="Donnadieu C."/>
            <person name="Faraut T."/>
            <person name="Fievet G."/>
            <person name="Helmstetter N."/>
            <person name="King M."/>
            <person name="Knapp S.J."/>
            <person name="Lai Z."/>
            <person name="Le Paslier M.C."/>
            <person name="Lippi Y."/>
            <person name="Lorenzon L."/>
            <person name="Mandel J.R."/>
            <person name="Marage G."/>
            <person name="Marchand G."/>
            <person name="Marquand E."/>
            <person name="Bret-Mestries E."/>
            <person name="Morien E."/>
            <person name="Nambeesan S."/>
            <person name="Nguyen T."/>
            <person name="Pegot-Espagnet P."/>
            <person name="Pouilly N."/>
            <person name="Raftis F."/>
            <person name="Sallet E."/>
            <person name="Schiex T."/>
            <person name="Thomas J."/>
            <person name="Vandecasteele C."/>
            <person name="Vares D."/>
            <person name="Vear F."/>
            <person name="Vautrin S."/>
            <person name="Crespi M."/>
            <person name="Mangin B."/>
            <person name="Burke J.M."/>
            <person name="Salse J."/>
            <person name="Munos S."/>
            <person name="Vincourt P."/>
            <person name="Rieseberg L.H."/>
            <person name="Langlade N.B."/>
        </authorList>
    </citation>
    <scope>NUCLEOTIDE SEQUENCE [LARGE SCALE GENOMIC DNA]</scope>
    <source>
        <strain evidence="4">cv. SF193</strain>
        <tissue evidence="2">Leaves</tissue>
    </source>
</reference>